<dbReference type="InterPro" id="IPR003719">
    <property type="entry name" value="Phenazine_PhzF-like"/>
</dbReference>
<sequence length="270" mass="29042">MPTLPIYQVDAFTRTLFAGNPAAVVPLDDWLADAVMLTIAAENNLAETAFFVAQGENRWGLRWFTPEIEVPLCGHATLATAFVLCECLGVKAERLTFATRESGELTVTRERDGRFVMRLPIRRPEPAGAFADLSDALGKAPSEVHFADVAGDASYLAVFDTEADVRALDPDLRAVAALDARNVVVTAKGGDVDFVSRMFAPAAGIDEDPVTGSAHCMLAPFWGERLGKSVLSARQVSKRGGDLWCEIDGETIVVSGHGVLYLEGRIHVPA</sequence>
<gene>
    <name evidence="3" type="ORF">U0C82_03455</name>
</gene>
<keyword evidence="4" id="KW-1185">Reference proteome</keyword>
<name>A0ABU5HZ24_9HYPH</name>
<protein>
    <submittedName>
        <fullName evidence="3">PhzF family phenazine biosynthesis protein</fullName>
    </submittedName>
</protein>
<proteinExistence type="inferred from homology"/>
<dbReference type="RefSeq" id="WP_322185652.1">
    <property type="nucleotide sequence ID" value="NZ_JAXLPB010000001.1"/>
</dbReference>
<dbReference type="Pfam" id="PF02567">
    <property type="entry name" value="PhzC-PhzF"/>
    <property type="match status" value="1"/>
</dbReference>
<dbReference type="NCBIfam" id="TIGR00654">
    <property type="entry name" value="PhzF_family"/>
    <property type="match status" value="1"/>
</dbReference>
<evidence type="ECO:0000313" key="4">
    <source>
        <dbReference type="Proteomes" id="UP001294412"/>
    </source>
</evidence>
<dbReference type="EMBL" id="JAXLPB010000001">
    <property type="protein sequence ID" value="MDY8108206.1"/>
    <property type="molecule type" value="Genomic_DNA"/>
</dbReference>
<dbReference type="Gene3D" id="3.10.310.10">
    <property type="entry name" value="Diaminopimelate Epimerase, Chain A, domain 1"/>
    <property type="match status" value="2"/>
</dbReference>
<comment type="similarity">
    <text evidence="1">Belongs to the PhzF family.</text>
</comment>
<comment type="caution">
    <text evidence="3">The sequence shown here is derived from an EMBL/GenBank/DDBJ whole genome shotgun (WGS) entry which is preliminary data.</text>
</comment>
<dbReference type="Proteomes" id="UP001294412">
    <property type="component" value="Unassembled WGS sequence"/>
</dbReference>
<dbReference type="PANTHER" id="PTHR13774">
    <property type="entry name" value="PHENAZINE BIOSYNTHESIS PROTEIN"/>
    <property type="match status" value="1"/>
</dbReference>
<keyword evidence="2" id="KW-0413">Isomerase</keyword>
<evidence type="ECO:0000256" key="2">
    <source>
        <dbReference type="ARBA" id="ARBA00023235"/>
    </source>
</evidence>
<dbReference type="PANTHER" id="PTHR13774:SF17">
    <property type="entry name" value="PHENAZINE BIOSYNTHESIS-LIKE DOMAIN-CONTAINING PROTEIN"/>
    <property type="match status" value="1"/>
</dbReference>
<dbReference type="SUPFAM" id="SSF54506">
    <property type="entry name" value="Diaminopimelate epimerase-like"/>
    <property type="match status" value="1"/>
</dbReference>
<reference evidence="3 4" key="1">
    <citation type="submission" date="2023-12" db="EMBL/GenBank/DDBJ databases">
        <title>Description of Novel Strain Fulvimarina sp. 2208YS6-2-32 isolated from Uroteuthis (Photololigo) edulis.</title>
        <authorList>
            <person name="Park J.-S."/>
        </authorList>
    </citation>
    <scope>NUCLEOTIDE SEQUENCE [LARGE SCALE GENOMIC DNA]</scope>
    <source>
        <strain evidence="3 4">2208YS6-2-32</strain>
    </source>
</reference>
<organism evidence="3 4">
    <name type="scientific">Fulvimarina uroteuthidis</name>
    <dbReference type="NCBI Taxonomy" id="3098149"/>
    <lineage>
        <taxon>Bacteria</taxon>
        <taxon>Pseudomonadati</taxon>
        <taxon>Pseudomonadota</taxon>
        <taxon>Alphaproteobacteria</taxon>
        <taxon>Hyphomicrobiales</taxon>
        <taxon>Aurantimonadaceae</taxon>
        <taxon>Fulvimarina</taxon>
    </lineage>
</organism>
<evidence type="ECO:0000256" key="1">
    <source>
        <dbReference type="ARBA" id="ARBA00008270"/>
    </source>
</evidence>
<dbReference type="PIRSF" id="PIRSF016184">
    <property type="entry name" value="PhzC_PhzF"/>
    <property type="match status" value="1"/>
</dbReference>
<evidence type="ECO:0000313" key="3">
    <source>
        <dbReference type="EMBL" id="MDY8108206.1"/>
    </source>
</evidence>
<accession>A0ABU5HZ24</accession>